<proteinExistence type="inferred from homology"/>
<evidence type="ECO:0000256" key="2">
    <source>
        <dbReference type="ARBA" id="ARBA00022670"/>
    </source>
</evidence>
<dbReference type="InterPro" id="IPR001940">
    <property type="entry name" value="Peptidase_S1C"/>
</dbReference>
<keyword evidence="4" id="KW-0472">Membrane</keyword>
<dbReference type="EMBL" id="FOXR01000002">
    <property type="protein sequence ID" value="SFP66635.1"/>
    <property type="molecule type" value="Genomic_DNA"/>
</dbReference>
<dbReference type="OrthoDB" id="9758917at2"/>
<accession>A0A1I5S7B3</accession>
<evidence type="ECO:0000256" key="4">
    <source>
        <dbReference type="SAM" id="Phobius"/>
    </source>
</evidence>
<dbReference type="PANTHER" id="PTHR43343:SF3">
    <property type="entry name" value="PROTEASE DO-LIKE 8, CHLOROPLASTIC"/>
    <property type="match status" value="1"/>
</dbReference>
<dbReference type="InterPro" id="IPR051201">
    <property type="entry name" value="Chloro_Bact_Ser_Proteases"/>
</dbReference>
<organism evidence="6 7">
    <name type="scientific">Caldicoprobacter faecalis</name>
    <dbReference type="NCBI Taxonomy" id="937334"/>
    <lineage>
        <taxon>Bacteria</taxon>
        <taxon>Bacillati</taxon>
        <taxon>Bacillota</taxon>
        <taxon>Clostridia</taxon>
        <taxon>Caldicoprobacterales</taxon>
        <taxon>Caldicoprobacteraceae</taxon>
        <taxon>Caldicoprobacter</taxon>
    </lineage>
</organism>
<dbReference type="InterPro" id="IPR043504">
    <property type="entry name" value="Peptidase_S1_PA_chymotrypsin"/>
</dbReference>
<keyword evidence="2 6" id="KW-0645">Protease</keyword>
<reference evidence="6 7" key="1">
    <citation type="submission" date="2016-10" db="EMBL/GenBank/DDBJ databases">
        <authorList>
            <person name="de Groot N.N."/>
        </authorList>
    </citation>
    <scope>NUCLEOTIDE SEQUENCE [LARGE SCALE GENOMIC DNA]</scope>
    <source>
        <strain evidence="6 7">DSM 20678</strain>
    </source>
</reference>
<dbReference type="SUPFAM" id="SSF50494">
    <property type="entry name" value="Trypsin-like serine proteases"/>
    <property type="match status" value="1"/>
</dbReference>
<evidence type="ECO:0000256" key="1">
    <source>
        <dbReference type="ARBA" id="ARBA00010541"/>
    </source>
</evidence>
<dbReference type="SUPFAM" id="SSF50156">
    <property type="entry name" value="PDZ domain-like"/>
    <property type="match status" value="1"/>
</dbReference>
<evidence type="ECO:0000313" key="6">
    <source>
        <dbReference type="EMBL" id="SFP66635.1"/>
    </source>
</evidence>
<dbReference type="SMR" id="A0A1I5S7B3"/>
<dbReference type="PANTHER" id="PTHR43343">
    <property type="entry name" value="PEPTIDASE S12"/>
    <property type="match status" value="1"/>
</dbReference>
<feature type="transmembrane region" description="Helical" evidence="4">
    <location>
        <begin position="21"/>
        <end position="40"/>
    </location>
</feature>
<dbReference type="Proteomes" id="UP000198577">
    <property type="component" value="Unassembled WGS sequence"/>
</dbReference>
<dbReference type="Pfam" id="PF13365">
    <property type="entry name" value="Trypsin_2"/>
    <property type="match status" value="1"/>
</dbReference>
<keyword evidence="3" id="KW-0378">Hydrolase</keyword>
<dbReference type="AlphaFoldDB" id="A0A1I5S7B3"/>
<dbReference type="CDD" id="cd06779">
    <property type="entry name" value="cpPDZ_Deg_HtrA-like"/>
    <property type="match status" value="1"/>
</dbReference>
<dbReference type="Gene3D" id="2.30.42.10">
    <property type="match status" value="1"/>
</dbReference>
<name>A0A1I5S7B3_9FIRM</name>
<dbReference type="InterPro" id="IPR009003">
    <property type="entry name" value="Peptidase_S1_PA"/>
</dbReference>
<dbReference type="InterPro" id="IPR001478">
    <property type="entry name" value="PDZ"/>
</dbReference>
<dbReference type="PRINTS" id="PR00834">
    <property type="entry name" value="PROTEASES2C"/>
</dbReference>
<dbReference type="InterPro" id="IPR036034">
    <property type="entry name" value="PDZ_sf"/>
</dbReference>
<evidence type="ECO:0000313" key="7">
    <source>
        <dbReference type="Proteomes" id="UP000198577"/>
    </source>
</evidence>
<dbReference type="GO" id="GO:0006508">
    <property type="term" value="P:proteolysis"/>
    <property type="evidence" value="ECO:0007669"/>
    <property type="project" value="UniProtKB-KW"/>
</dbReference>
<dbReference type="RefSeq" id="WP_025746898.1">
    <property type="nucleotide sequence ID" value="NZ_FOXR01000002.1"/>
</dbReference>
<dbReference type="STRING" id="937334.SAMN05444406_10221"/>
<evidence type="ECO:0000256" key="3">
    <source>
        <dbReference type="ARBA" id="ARBA00022801"/>
    </source>
</evidence>
<dbReference type="SMART" id="SM00228">
    <property type="entry name" value="PDZ"/>
    <property type="match status" value="1"/>
</dbReference>
<sequence>MREFYEFDEQQYQGKGRIWKYIAVAVVFALLGAIGMYYMLPYISDDYSENAVVTPNDQEKKAAENDQANQEKDKAKLPELGYKGDLFITSDNPVVEIAEKVGPAVVGITNKSIITYRDWFFGDVYMQEQEGYGSGIILSDEGYIVTNAHVVEGAKELYVVFQGEKQVPAQLVGMDATSDVAVVKVDPQDLKEVKYAVAKLGDSDKVRPGELAVAIGNPLGHDLAGTITVGVISAVNRTLVVDQRPMKLIQTDAAINRGNSGGALVNAKGEVIGMNTLKGSGAEGLGFAIPTNEFLPIVQELIKKGVVVREDDKPGIGILGREITEAEVRQLNYPRGILVRAVVQNGAAAKAGIQPGDVIIGFNDKEIRTFQELKDAINQHKVGDTVRIKIWRDGKEFTLPVTLEPLREE</sequence>
<gene>
    <name evidence="6" type="ORF">SAMN05444406_10221</name>
</gene>
<protein>
    <submittedName>
        <fullName evidence="6">Serine protease Do</fullName>
    </submittedName>
</protein>
<dbReference type="GO" id="GO:0004252">
    <property type="term" value="F:serine-type endopeptidase activity"/>
    <property type="evidence" value="ECO:0007669"/>
    <property type="project" value="InterPro"/>
</dbReference>
<dbReference type="Gene3D" id="2.40.10.10">
    <property type="entry name" value="Trypsin-like serine proteases"/>
    <property type="match status" value="2"/>
</dbReference>
<keyword evidence="4" id="KW-0812">Transmembrane</keyword>
<dbReference type="PROSITE" id="PS50106">
    <property type="entry name" value="PDZ"/>
    <property type="match status" value="1"/>
</dbReference>
<evidence type="ECO:0000259" key="5">
    <source>
        <dbReference type="PROSITE" id="PS50106"/>
    </source>
</evidence>
<dbReference type="Pfam" id="PF13180">
    <property type="entry name" value="PDZ_2"/>
    <property type="match status" value="1"/>
</dbReference>
<feature type="domain" description="PDZ" evidence="5">
    <location>
        <begin position="305"/>
        <end position="394"/>
    </location>
</feature>
<comment type="similarity">
    <text evidence="1">Belongs to the peptidase S1C family.</text>
</comment>
<keyword evidence="4" id="KW-1133">Transmembrane helix</keyword>
<keyword evidence="7" id="KW-1185">Reference proteome</keyword>